<dbReference type="InterPro" id="IPR004843">
    <property type="entry name" value="Calcineurin-like_PHP"/>
</dbReference>
<keyword evidence="4" id="KW-0235">DNA replication</keyword>
<dbReference type="PANTHER" id="PTHR30337:SF0">
    <property type="entry name" value="NUCLEASE SBCCD SUBUNIT D"/>
    <property type="match status" value="1"/>
</dbReference>
<dbReference type="GO" id="GO:0004519">
    <property type="term" value="F:endonuclease activity"/>
    <property type="evidence" value="ECO:0007669"/>
    <property type="project" value="UniProtKB-KW"/>
</dbReference>
<evidence type="ECO:0000313" key="6">
    <source>
        <dbReference type="EMBL" id="EIC02141.1"/>
    </source>
</evidence>
<comment type="caution">
    <text evidence="6">The sequence shown here is derived from an EMBL/GenBank/DDBJ whole genome shotgun (WGS) entry which is preliminary data.</text>
</comment>
<dbReference type="Gene3D" id="3.60.21.10">
    <property type="match status" value="1"/>
</dbReference>
<keyword evidence="3 4" id="KW-0269">Exonuclease</keyword>
<sequence length="397" mass="44535">MRFLHSGDWHLGKTLYDVSLEEDQKQFMEQVHEIFGDAKREGKPYDALIIPGDIYDRNVPPAKAVSLLDDFLGRMSRDFPEAHVFILSGNHDGPARLGFASSFLEKSNIHIATDAAKTGDAVMVSGVAVYQIPFLLQTSFPDEETRTQQRLFERATEIIRKSHAEKHPGMPAIVCAHATVYGKSDGEHFLSVGTASSIDRELFSGFTYTALGHIHKYQQLGENGNIFYSGSPLAYSFDDNTDKCFLSVEIGTDTEKPDSVERIPVRTLHPLIRLSGKFSDFIGEDAHKKWAQYRDCYVEIKCTDSTLSENPKRALLETFPRILSFVRERSASGGGSDFEERRKLAMKQGDSEVGLFRKFVRDMHPEDDHTVSAEQLEEEIALFAEAIGEMRNGGAEK</sequence>
<evidence type="ECO:0000256" key="1">
    <source>
        <dbReference type="ARBA" id="ARBA00022722"/>
    </source>
</evidence>
<evidence type="ECO:0000256" key="3">
    <source>
        <dbReference type="ARBA" id="ARBA00022839"/>
    </source>
</evidence>
<dbReference type="EMBL" id="AGRW01000043">
    <property type="protein sequence ID" value="EIC02141.1"/>
    <property type="molecule type" value="Genomic_DNA"/>
</dbReference>
<dbReference type="OrthoDB" id="9773856at2"/>
<dbReference type="PATRIC" id="fig|907348.3.peg.1261"/>
<gene>
    <name evidence="4" type="primary">sbcD</name>
    <name evidence="6" type="ORF">TresaDRAFT_1477</name>
</gene>
<evidence type="ECO:0000313" key="7">
    <source>
        <dbReference type="Proteomes" id="UP000003571"/>
    </source>
</evidence>
<dbReference type="CDD" id="cd00840">
    <property type="entry name" value="MPP_Mre11_N"/>
    <property type="match status" value="1"/>
</dbReference>
<comment type="function">
    <text evidence="4">SbcCD cleaves DNA hairpin structures. These structures can inhibit DNA replication and are intermediates in certain DNA recombination reactions. The complex acts as a 3'-&gt;5' double strand exonuclease that can open hairpins. It also has a 5' single-strand endonuclease activity.</text>
</comment>
<evidence type="ECO:0000259" key="5">
    <source>
        <dbReference type="Pfam" id="PF00149"/>
    </source>
</evidence>
<comment type="subunit">
    <text evidence="4">Heterodimer of SbcC and SbcD.</text>
</comment>
<dbReference type="PANTHER" id="PTHR30337">
    <property type="entry name" value="COMPONENT OF ATP-DEPENDENT DSDNA EXONUCLEASE"/>
    <property type="match status" value="1"/>
</dbReference>
<evidence type="ECO:0000256" key="2">
    <source>
        <dbReference type="ARBA" id="ARBA00022801"/>
    </source>
</evidence>
<keyword evidence="1 4" id="KW-0540">Nuclease</keyword>
<dbReference type="eggNOG" id="COG0420">
    <property type="taxonomic scope" value="Bacteria"/>
</dbReference>
<dbReference type="AlphaFoldDB" id="H7EK54"/>
<organism evidence="6 7">
    <name type="scientific">Treponema saccharophilum DSM 2985</name>
    <dbReference type="NCBI Taxonomy" id="907348"/>
    <lineage>
        <taxon>Bacteria</taxon>
        <taxon>Pseudomonadati</taxon>
        <taxon>Spirochaetota</taxon>
        <taxon>Spirochaetia</taxon>
        <taxon>Spirochaetales</taxon>
        <taxon>Treponemataceae</taxon>
        <taxon>Treponema</taxon>
    </lineage>
</organism>
<dbReference type="InterPro" id="IPR050535">
    <property type="entry name" value="DNA_Repair-Maintenance_Comp"/>
</dbReference>
<dbReference type="STRING" id="907348.TresaDRAFT_1477"/>
<keyword evidence="4" id="KW-0233">DNA recombination</keyword>
<accession>H7EK54</accession>
<keyword evidence="2 4" id="KW-0378">Hydrolase</keyword>
<dbReference type="NCBIfam" id="TIGR00619">
    <property type="entry name" value="sbcd"/>
    <property type="match status" value="1"/>
</dbReference>
<dbReference type="RefSeq" id="WP_002703852.1">
    <property type="nucleotide sequence ID" value="NZ_AGRW01000043.1"/>
</dbReference>
<proteinExistence type="inferred from homology"/>
<dbReference type="Pfam" id="PF00149">
    <property type="entry name" value="Metallophos"/>
    <property type="match status" value="1"/>
</dbReference>
<keyword evidence="4" id="KW-0255">Endonuclease</keyword>
<dbReference type="GO" id="GO:0006310">
    <property type="term" value="P:DNA recombination"/>
    <property type="evidence" value="ECO:0007669"/>
    <property type="project" value="UniProtKB-KW"/>
</dbReference>
<dbReference type="SUPFAM" id="SSF56300">
    <property type="entry name" value="Metallo-dependent phosphatases"/>
    <property type="match status" value="1"/>
</dbReference>
<dbReference type="Proteomes" id="UP000003571">
    <property type="component" value="Unassembled WGS sequence"/>
</dbReference>
<name>H7EK54_9SPIR</name>
<dbReference type="GO" id="GO:0006260">
    <property type="term" value="P:DNA replication"/>
    <property type="evidence" value="ECO:0007669"/>
    <property type="project" value="UniProtKB-KW"/>
</dbReference>
<evidence type="ECO:0000256" key="4">
    <source>
        <dbReference type="RuleBase" id="RU363069"/>
    </source>
</evidence>
<reference evidence="6 7" key="1">
    <citation type="submission" date="2011-09" db="EMBL/GenBank/DDBJ databases">
        <title>The draft genome of Treponema saccharophilum DSM 2985.</title>
        <authorList>
            <consortium name="US DOE Joint Genome Institute (JGI-PGF)"/>
            <person name="Lucas S."/>
            <person name="Copeland A."/>
            <person name="Lapidus A."/>
            <person name="Glavina del Rio T."/>
            <person name="Dalin E."/>
            <person name="Tice H."/>
            <person name="Bruce D."/>
            <person name="Goodwin L."/>
            <person name="Pitluck S."/>
            <person name="Peters L."/>
            <person name="Kyrpides N."/>
            <person name="Mavromatis K."/>
            <person name="Ivanova N."/>
            <person name="Markowitz V."/>
            <person name="Cheng J.-F."/>
            <person name="Hugenholtz P."/>
            <person name="Woyke T."/>
            <person name="Wu D."/>
            <person name="Gronow S."/>
            <person name="Wellnitz S."/>
            <person name="Brambilla E."/>
            <person name="Klenk H.-P."/>
            <person name="Eisen J.A."/>
        </authorList>
    </citation>
    <scope>NUCLEOTIDE SEQUENCE [LARGE SCALE GENOMIC DNA]</scope>
    <source>
        <strain evidence="6 7">DSM 2985</strain>
    </source>
</reference>
<feature type="domain" description="Calcineurin-like phosphoesterase" evidence="5">
    <location>
        <begin position="1"/>
        <end position="217"/>
    </location>
</feature>
<dbReference type="InterPro" id="IPR041796">
    <property type="entry name" value="Mre11_N"/>
</dbReference>
<dbReference type="GO" id="GO:0008408">
    <property type="term" value="F:3'-5' exonuclease activity"/>
    <property type="evidence" value="ECO:0007669"/>
    <property type="project" value="InterPro"/>
</dbReference>
<keyword evidence="7" id="KW-1185">Reference proteome</keyword>
<comment type="similarity">
    <text evidence="4">Belongs to the SbcD family.</text>
</comment>
<protein>
    <recommendedName>
        <fullName evidence="4">Nuclease SbcCD subunit D</fullName>
    </recommendedName>
</protein>
<dbReference type="InterPro" id="IPR004593">
    <property type="entry name" value="SbcD"/>
</dbReference>
<dbReference type="InterPro" id="IPR029052">
    <property type="entry name" value="Metallo-depent_PP-like"/>
</dbReference>